<keyword evidence="6 12" id="KW-0812">Transmembrane</keyword>
<evidence type="ECO:0000256" key="12">
    <source>
        <dbReference type="SAM" id="Phobius"/>
    </source>
</evidence>
<evidence type="ECO:0000259" key="13">
    <source>
        <dbReference type="Pfam" id="PF00999"/>
    </source>
</evidence>
<proteinExistence type="inferred from homology"/>
<evidence type="ECO:0000256" key="7">
    <source>
        <dbReference type="ARBA" id="ARBA00022958"/>
    </source>
</evidence>
<dbReference type="Pfam" id="PF00999">
    <property type="entry name" value="Na_H_Exchanger"/>
    <property type="match status" value="1"/>
</dbReference>
<comment type="similarity">
    <text evidence="11">Belongs to the monovalent cation:proton antiporter 2 (CPA2) transporter (TC 2.A.37) family. CHX (TC 2.A.37.4) subfamily.</text>
</comment>
<dbReference type="GO" id="GO:0006885">
    <property type="term" value="P:regulation of pH"/>
    <property type="evidence" value="ECO:0007669"/>
    <property type="project" value="TreeGrafter"/>
</dbReference>
<dbReference type="Gene3D" id="1.20.1530.20">
    <property type="match status" value="1"/>
</dbReference>
<dbReference type="GO" id="GO:0015297">
    <property type="term" value="F:antiporter activity"/>
    <property type="evidence" value="ECO:0007669"/>
    <property type="project" value="InterPro"/>
</dbReference>
<name>A0AAV5EB42_ELECO</name>
<dbReference type="GO" id="GO:0009941">
    <property type="term" value="C:chloroplast envelope"/>
    <property type="evidence" value="ECO:0007669"/>
    <property type="project" value="UniProtKB-SubCell"/>
</dbReference>
<evidence type="ECO:0000256" key="3">
    <source>
        <dbReference type="ARBA" id="ARBA00004141"/>
    </source>
</evidence>
<feature type="transmembrane region" description="Helical" evidence="12">
    <location>
        <begin position="22"/>
        <end position="43"/>
    </location>
</feature>
<keyword evidence="5" id="KW-0633">Potassium transport</keyword>
<dbReference type="InterPro" id="IPR038770">
    <property type="entry name" value="Na+/solute_symporter_sf"/>
</dbReference>
<keyword evidence="10 12" id="KW-0472">Membrane</keyword>
<dbReference type="InterPro" id="IPR050794">
    <property type="entry name" value="CPA2_transporter"/>
</dbReference>
<gene>
    <name evidence="14" type="primary">gb06689</name>
    <name evidence="14" type="ORF">PR202_gb06689</name>
</gene>
<evidence type="ECO:0000256" key="1">
    <source>
        <dbReference type="ARBA" id="ARBA00003198"/>
    </source>
</evidence>
<dbReference type="PANTHER" id="PTHR32468:SF18">
    <property type="entry name" value="CATION_H(+) ANTIPORTER 1"/>
    <property type="match status" value="1"/>
</dbReference>
<dbReference type="Proteomes" id="UP001054889">
    <property type="component" value="Unassembled WGS sequence"/>
</dbReference>
<sequence length="212" mass="22622">MGVVDGDSRKCGVIVIDDGANLIGSVMVVTGIMAAVLVLSGLFHSVLRRLGQPSVISHILAGIVVGPTFLGRAVNFHEMGMRDPGRELAGAIKYLRVLFMFFIGMELDLRYLRHNLRRSLAIACGGFSLCLVFAMLGGTYFYRLMNPGEFPDDPDRLRDSTALLAPVLTSTASPVLIRIVTELKLAGSEIGPLAIGAAFANDMASLAALRAS</sequence>
<evidence type="ECO:0000256" key="4">
    <source>
        <dbReference type="ARBA" id="ARBA00022448"/>
    </source>
</evidence>
<evidence type="ECO:0000313" key="14">
    <source>
        <dbReference type="EMBL" id="GJN19411.1"/>
    </source>
</evidence>
<dbReference type="PANTHER" id="PTHR32468">
    <property type="entry name" value="CATION/H + ANTIPORTER"/>
    <property type="match status" value="1"/>
</dbReference>
<evidence type="ECO:0000256" key="8">
    <source>
        <dbReference type="ARBA" id="ARBA00022989"/>
    </source>
</evidence>
<organism evidence="14 15">
    <name type="scientific">Eleusine coracana subsp. coracana</name>
    <dbReference type="NCBI Taxonomy" id="191504"/>
    <lineage>
        <taxon>Eukaryota</taxon>
        <taxon>Viridiplantae</taxon>
        <taxon>Streptophyta</taxon>
        <taxon>Embryophyta</taxon>
        <taxon>Tracheophyta</taxon>
        <taxon>Spermatophyta</taxon>
        <taxon>Magnoliopsida</taxon>
        <taxon>Liliopsida</taxon>
        <taxon>Poales</taxon>
        <taxon>Poaceae</taxon>
        <taxon>PACMAD clade</taxon>
        <taxon>Chloridoideae</taxon>
        <taxon>Cynodonteae</taxon>
        <taxon>Eleusininae</taxon>
        <taxon>Eleusine</taxon>
    </lineage>
</organism>
<keyword evidence="15" id="KW-1185">Reference proteome</keyword>
<evidence type="ECO:0000256" key="9">
    <source>
        <dbReference type="ARBA" id="ARBA00023065"/>
    </source>
</evidence>
<comment type="subcellular location">
    <subcellularLocation>
        <location evidence="3">Membrane</location>
        <topology evidence="3">Multi-pass membrane protein</topology>
    </subcellularLocation>
    <subcellularLocation>
        <location evidence="2">Plastid</location>
        <location evidence="2">Chloroplast envelope</location>
    </subcellularLocation>
</comment>
<protein>
    <recommendedName>
        <fullName evidence="13">Cation/H+ exchanger transmembrane domain-containing protein</fullName>
    </recommendedName>
</protein>
<dbReference type="GO" id="GO:0016020">
    <property type="term" value="C:membrane"/>
    <property type="evidence" value="ECO:0007669"/>
    <property type="project" value="UniProtKB-SubCell"/>
</dbReference>
<evidence type="ECO:0000256" key="10">
    <source>
        <dbReference type="ARBA" id="ARBA00023136"/>
    </source>
</evidence>
<evidence type="ECO:0000256" key="2">
    <source>
        <dbReference type="ARBA" id="ARBA00004119"/>
    </source>
</evidence>
<comment type="function">
    <text evidence="1">May function as sodium-coupled metabolite transporter across the chloroplast envelope.</text>
</comment>
<keyword evidence="7" id="KW-0630">Potassium</keyword>
<evidence type="ECO:0000256" key="6">
    <source>
        <dbReference type="ARBA" id="ARBA00022692"/>
    </source>
</evidence>
<accession>A0AAV5EB42</accession>
<keyword evidence="8 12" id="KW-1133">Transmembrane helix</keyword>
<dbReference type="GO" id="GO:0012505">
    <property type="term" value="C:endomembrane system"/>
    <property type="evidence" value="ECO:0007669"/>
    <property type="project" value="TreeGrafter"/>
</dbReference>
<evidence type="ECO:0000256" key="11">
    <source>
        <dbReference type="ARBA" id="ARBA00038341"/>
    </source>
</evidence>
<feature type="transmembrane region" description="Helical" evidence="12">
    <location>
        <begin position="55"/>
        <end position="74"/>
    </location>
</feature>
<evidence type="ECO:0000256" key="5">
    <source>
        <dbReference type="ARBA" id="ARBA00022538"/>
    </source>
</evidence>
<keyword evidence="4" id="KW-0813">Transport</keyword>
<dbReference type="EMBL" id="BQKI01000074">
    <property type="protein sequence ID" value="GJN19411.1"/>
    <property type="molecule type" value="Genomic_DNA"/>
</dbReference>
<reference evidence="14" key="1">
    <citation type="journal article" date="2018" name="DNA Res.">
        <title>Multiple hybrid de novo genome assembly of finger millet, an orphan allotetraploid crop.</title>
        <authorList>
            <person name="Hatakeyama M."/>
            <person name="Aluri S."/>
            <person name="Balachadran M.T."/>
            <person name="Sivarajan S.R."/>
            <person name="Patrignani A."/>
            <person name="Gruter S."/>
            <person name="Poveda L."/>
            <person name="Shimizu-Inatsugi R."/>
            <person name="Baeten J."/>
            <person name="Francoijs K.J."/>
            <person name="Nataraja K.N."/>
            <person name="Reddy Y.A.N."/>
            <person name="Phadnis S."/>
            <person name="Ravikumar R.L."/>
            <person name="Schlapbach R."/>
            <person name="Sreeman S.M."/>
            <person name="Shimizu K.K."/>
        </authorList>
    </citation>
    <scope>NUCLEOTIDE SEQUENCE</scope>
</reference>
<dbReference type="InterPro" id="IPR006153">
    <property type="entry name" value="Cation/H_exchanger_TM"/>
</dbReference>
<reference evidence="14" key="2">
    <citation type="submission" date="2021-12" db="EMBL/GenBank/DDBJ databases">
        <title>Resequencing data analysis of finger millet.</title>
        <authorList>
            <person name="Hatakeyama M."/>
            <person name="Aluri S."/>
            <person name="Balachadran M.T."/>
            <person name="Sivarajan S.R."/>
            <person name="Poveda L."/>
            <person name="Shimizu-Inatsugi R."/>
            <person name="Schlapbach R."/>
            <person name="Sreeman S.M."/>
            <person name="Shimizu K.K."/>
        </authorList>
    </citation>
    <scope>NUCLEOTIDE SEQUENCE</scope>
</reference>
<evidence type="ECO:0000313" key="15">
    <source>
        <dbReference type="Proteomes" id="UP001054889"/>
    </source>
</evidence>
<feature type="transmembrane region" description="Helical" evidence="12">
    <location>
        <begin position="119"/>
        <end position="142"/>
    </location>
</feature>
<dbReference type="GO" id="GO:1902600">
    <property type="term" value="P:proton transmembrane transport"/>
    <property type="evidence" value="ECO:0007669"/>
    <property type="project" value="InterPro"/>
</dbReference>
<comment type="caution">
    <text evidence="14">The sequence shown here is derived from an EMBL/GenBank/DDBJ whole genome shotgun (WGS) entry which is preliminary data.</text>
</comment>
<dbReference type="GO" id="GO:0006813">
    <property type="term" value="P:potassium ion transport"/>
    <property type="evidence" value="ECO:0007669"/>
    <property type="project" value="UniProtKB-KW"/>
</dbReference>
<feature type="domain" description="Cation/H+ exchanger transmembrane" evidence="13">
    <location>
        <begin position="37"/>
        <end position="209"/>
    </location>
</feature>
<dbReference type="AlphaFoldDB" id="A0AAV5EB42"/>
<keyword evidence="9" id="KW-0406">Ion transport</keyword>